<reference evidence="2 3" key="1">
    <citation type="submission" date="2023-04" db="EMBL/GenBank/DDBJ databases">
        <title>The genome sequence of Polyangium sorediatum DSM14670.</title>
        <authorList>
            <person name="Zhang X."/>
        </authorList>
    </citation>
    <scope>NUCLEOTIDE SEQUENCE [LARGE SCALE GENOMIC DNA]</scope>
    <source>
        <strain evidence="2 3">DSM 14670</strain>
    </source>
</reference>
<dbReference type="RefSeq" id="WP_136969801.1">
    <property type="nucleotide sequence ID" value="NZ_JARZHI010000021.1"/>
</dbReference>
<gene>
    <name evidence="2" type="ORF">QHF89_23710</name>
</gene>
<name>A0ABT6NW02_9BACT</name>
<evidence type="ECO:0000256" key="1">
    <source>
        <dbReference type="ARBA" id="ARBA00023125"/>
    </source>
</evidence>
<sequence>MKPDIAQELNELCGMLAASLRRPSGRVETSFGSFACVEAPPHISVVPSSGRPLFVPRRLDPRFVPSKALLEAVTLDAVDDASAPRSAEAGEGTRGCPTVSCPKLHAHLVAALSSKNVVKVSGLGELRIEKKGGKRRLSFKPSLVLKGALRDEFAAPVPLERNHPLEHLAARALDHARATSEPSAQTYPFVMMEAPGAPDTKLVRFLEVEGEYERLVDHARGFVRTLDAARYALAYNAELRRNYGLSYDAVIVEVAEREDAQARVLAQRYGTTGVEPVPTDVELLGATENLLKG</sequence>
<evidence type="ECO:0000313" key="2">
    <source>
        <dbReference type="EMBL" id="MDI1432522.1"/>
    </source>
</evidence>
<evidence type="ECO:0000313" key="3">
    <source>
        <dbReference type="Proteomes" id="UP001160301"/>
    </source>
</evidence>
<comment type="caution">
    <text evidence="2">The sequence shown here is derived from an EMBL/GenBank/DDBJ whole genome shotgun (WGS) entry which is preliminary data.</text>
</comment>
<organism evidence="2 3">
    <name type="scientific">Polyangium sorediatum</name>
    <dbReference type="NCBI Taxonomy" id="889274"/>
    <lineage>
        <taxon>Bacteria</taxon>
        <taxon>Pseudomonadati</taxon>
        <taxon>Myxococcota</taxon>
        <taxon>Polyangia</taxon>
        <taxon>Polyangiales</taxon>
        <taxon>Polyangiaceae</taxon>
        <taxon>Polyangium</taxon>
    </lineage>
</organism>
<dbReference type="Proteomes" id="UP001160301">
    <property type="component" value="Unassembled WGS sequence"/>
</dbReference>
<accession>A0ABT6NW02</accession>
<dbReference type="SUPFAM" id="SSF47729">
    <property type="entry name" value="IHF-like DNA-binding proteins"/>
    <property type="match status" value="1"/>
</dbReference>
<keyword evidence="3" id="KW-1185">Reference proteome</keyword>
<proteinExistence type="predicted"/>
<dbReference type="EMBL" id="JARZHI010000021">
    <property type="protein sequence ID" value="MDI1432522.1"/>
    <property type="molecule type" value="Genomic_DNA"/>
</dbReference>
<keyword evidence="1" id="KW-0238">DNA-binding</keyword>
<dbReference type="InterPro" id="IPR010992">
    <property type="entry name" value="IHF-like_DNA-bd_dom_sf"/>
</dbReference>
<protein>
    <submittedName>
        <fullName evidence="2">Uncharacterized protein</fullName>
    </submittedName>
</protein>